<dbReference type="InterPro" id="IPR036271">
    <property type="entry name" value="Tet_transcr_reg_TetR-rel_C_sf"/>
</dbReference>
<evidence type="ECO:0008006" key="4">
    <source>
        <dbReference type="Google" id="ProtNLM"/>
    </source>
</evidence>
<protein>
    <recommendedName>
        <fullName evidence="4">Transcriptional regulator, TetR family</fullName>
    </recommendedName>
</protein>
<dbReference type="SUPFAM" id="SSF46689">
    <property type="entry name" value="Homeodomain-like"/>
    <property type="match status" value="1"/>
</dbReference>
<dbReference type="Proteomes" id="UP000649573">
    <property type="component" value="Unassembled WGS sequence"/>
</dbReference>
<sequence>MGTFPHHPASHHGAGRCSPASASSRQPIELLDTAGGGALTVRALTERLSTGSGAIYHHVGTMNELLEAATDTVIADALATPSAEPTALARGLGAAGTPEEEIRAVALGLFDAVTEHPWGAVTLRVFESIGRPMHALGVLQRDWFATTSTMGHYFLGATAQKPARRTAPATGGRLGARPNAPSSSTPHPGHGRTLTPMTTRS</sequence>
<reference evidence="3" key="1">
    <citation type="journal article" date="2019" name="Int. J. Syst. Evol. Microbiol.">
        <title>The Global Catalogue of Microorganisms (GCM) 10K type strain sequencing project: providing services to taxonomists for standard genome sequencing and annotation.</title>
        <authorList>
            <consortium name="The Broad Institute Genomics Platform"/>
            <consortium name="The Broad Institute Genome Sequencing Center for Infectious Disease"/>
            <person name="Wu L."/>
            <person name="Ma J."/>
        </authorList>
    </citation>
    <scope>NUCLEOTIDE SEQUENCE [LARGE SCALE GENOMIC DNA]</scope>
    <source>
        <strain evidence="3">JCM 3296</strain>
    </source>
</reference>
<dbReference type="EMBL" id="BMRE01000016">
    <property type="protein sequence ID" value="GGU43521.1"/>
    <property type="molecule type" value="Genomic_DNA"/>
</dbReference>
<feature type="region of interest" description="Disordered" evidence="1">
    <location>
        <begin position="160"/>
        <end position="201"/>
    </location>
</feature>
<proteinExistence type="predicted"/>
<evidence type="ECO:0000313" key="2">
    <source>
        <dbReference type="EMBL" id="GGU43521.1"/>
    </source>
</evidence>
<comment type="caution">
    <text evidence="2">The sequence shown here is derived from an EMBL/GenBank/DDBJ whole genome shotgun (WGS) entry which is preliminary data.</text>
</comment>
<dbReference type="Gene3D" id="1.10.10.60">
    <property type="entry name" value="Homeodomain-like"/>
    <property type="match status" value="1"/>
</dbReference>
<gene>
    <name evidence="2" type="ORF">GCM10010178_40070</name>
</gene>
<dbReference type="Gene3D" id="1.10.357.10">
    <property type="entry name" value="Tetracycline Repressor, domain 2"/>
    <property type="match status" value="1"/>
</dbReference>
<evidence type="ECO:0000313" key="3">
    <source>
        <dbReference type="Proteomes" id="UP000649573"/>
    </source>
</evidence>
<accession>A0ABQ2UNY5</accession>
<keyword evidence="3" id="KW-1185">Reference proteome</keyword>
<feature type="region of interest" description="Disordered" evidence="1">
    <location>
        <begin position="1"/>
        <end position="24"/>
    </location>
</feature>
<dbReference type="SUPFAM" id="SSF48498">
    <property type="entry name" value="Tetracyclin repressor-like, C-terminal domain"/>
    <property type="match status" value="1"/>
</dbReference>
<name>A0ABQ2UNY5_9PSEU</name>
<evidence type="ECO:0000256" key="1">
    <source>
        <dbReference type="SAM" id="MobiDB-lite"/>
    </source>
</evidence>
<organism evidence="2 3">
    <name type="scientific">Lentzea flava</name>
    <dbReference type="NCBI Taxonomy" id="103732"/>
    <lineage>
        <taxon>Bacteria</taxon>
        <taxon>Bacillati</taxon>
        <taxon>Actinomycetota</taxon>
        <taxon>Actinomycetes</taxon>
        <taxon>Pseudonocardiales</taxon>
        <taxon>Pseudonocardiaceae</taxon>
        <taxon>Lentzea</taxon>
    </lineage>
</organism>
<dbReference type="InterPro" id="IPR009057">
    <property type="entry name" value="Homeodomain-like_sf"/>
</dbReference>